<comment type="caution">
    <text evidence="2">The sequence shown here is derived from an EMBL/GenBank/DDBJ whole genome shotgun (WGS) entry which is preliminary data.</text>
</comment>
<protein>
    <submittedName>
        <fullName evidence="2">Uncharacterized protein</fullName>
    </submittedName>
</protein>
<sequence length="142" mass="16492">MKKVFLILPLIAAALVFGVIYVNNQYFFSPISFNKDPVTPYSWDEYERPLELKLYSFEEGRQSEKIEREREIREVLSELKESPQSSSEEVGSPEEVNGGLTLKSNGRTLLEVLFYPNHWEILKKDGPVFELTDSLKQVVDRF</sequence>
<dbReference type="RefSeq" id="WP_289215225.1">
    <property type="nucleotide sequence ID" value="NZ_JAPVRC010000002.1"/>
</dbReference>
<organism evidence="2 3">
    <name type="scientific">Halobacillus campisalis</name>
    <dbReference type="NCBI Taxonomy" id="435909"/>
    <lineage>
        <taxon>Bacteria</taxon>
        <taxon>Bacillati</taxon>
        <taxon>Bacillota</taxon>
        <taxon>Bacilli</taxon>
        <taxon>Bacillales</taxon>
        <taxon>Bacillaceae</taxon>
        <taxon>Halobacillus</taxon>
    </lineage>
</organism>
<feature type="compositionally biased region" description="Low complexity" evidence="1">
    <location>
        <begin position="82"/>
        <end position="96"/>
    </location>
</feature>
<name>A0ABW2K9V2_9BACI</name>
<dbReference type="EMBL" id="JBHTBY010000017">
    <property type="protein sequence ID" value="MFC7322868.1"/>
    <property type="molecule type" value="Genomic_DNA"/>
</dbReference>
<feature type="region of interest" description="Disordered" evidence="1">
    <location>
        <begin position="77"/>
        <end position="99"/>
    </location>
</feature>
<evidence type="ECO:0000313" key="3">
    <source>
        <dbReference type="Proteomes" id="UP001596494"/>
    </source>
</evidence>
<accession>A0ABW2K9V2</accession>
<evidence type="ECO:0000256" key="1">
    <source>
        <dbReference type="SAM" id="MobiDB-lite"/>
    </source>
</evidence>
<evidence type="ECO:0000313" key="2">
    <source>
        <dbReference type="EMBL" id="MFC7322868.1"/>
    </source>
</evidence>
<gene>
    <name evidence="2" type="ORF">ACFQMN_18535</name>
</gene>
<reference evidence="3" key="1">
    <citation type="journal article" date="2019" name="Int. J. Syst. Evol. Microbiol.">
        <title>The Global Catalogue of Microorganisms (GCM) 10K type strain sequencing project: providing services to taxonomists for standard genome sequencing and annotation.</title>
        <authorList>
            <consortium name="The Broad Institute Genomics Platform"/>
            <consortium name="The Broad Institute Genome Sequencing Center for Infectious Disease"/>
            <person name="Wu L."/>
            <person name="Ma J."/>
        </authorList>
    </citation>
    <scope>NUCLEOTIDE SEQUENCE [LARGE SCALE GENOMIC DNA]</scope>
    <source>
        <strain evidence="3">CCUG 73951</strain>
    </source>
</reference>
<dbReference type="Proteomes" id="UP001596494">
    <property type="component" value="Unassembled WGS sequence"/>
</dbReference>
<keyword evidence="3" id="KW-1185">Reference proteome</keyword>
<proteinExistence type="predicted"/>